<reference evidence="3 4" key="1">
    <citation type="submission" date="2019-01" db="EMBL/GenBank/DDBJ databases">
        <title>Sequencing the genomes of 1000 actinobacteria strains.</title>
        <authorList>
            <person name="Klenk H.-P."/>
        </authorList>
    </citation>
    <scope>NUCLEOTIDE SEQUENCE [LARGE SCALE GENOMIC DNA]</scope>
    <source>
        <strain evidence="3 4">DSM 43925</strain>
    </source>
</reference>
<accession>A0A438MPG7</accession>
<dbReference type="Gene3D" id="3.30.530.20">
    <property type="match status" value="1"/>
</dbReference>
<dbReference type="Pfam" id="PF08327">
    <property type="entry name" value="AHSA1"/>
    <property type="match status" value="1"/>
</dbReference>
<organism evidence="3 4">
    <name type="scientific">Nonomuraea polychroma</name>
    <dbReference type="NCBI Taxonomy" id="46176"/>
    <lineage>
        <taxon>Bacteria</taxon>
        <taxon>Bacillati</taxon>
        <taxon>Actinomycetota</taxon>
        <taxon>Actinomycetes</taxon>
        <taxon>Streptosporangiales</taxon>
        <taxon>Streptosporangiaceae</taxon>
        <taxon>Nonomuraea</taxon>
    </lineage>
</organism>
<dbReference type="Proteomes" id="UP000284824">
    <property type="component" value="Unassembled WGS sequence"/>
</dbReference>
<dbReference type="InterPro" id="IPR013538">
    <property type="entry name" value="ASHA1/2-like_C"/>
</dbReference>
<comment type="caution">
    <text evidence="3">The sequence shown here is derived from an EMBL/GenBank/DDBJ whole genome shotgun (WGS) entry which is preliminary data.</text>
</comment>
<evidence type="ECO:0000259" key="2">
    <source>
        <dbReference type="Pfam" id="PF08327"/>
    </source>
</evidence>
<comment type="similarity">
    <text evidence="1">Belongs to the AHA1 family.</text>
</comment>
<dbReference type="SUPFAM" id="SSF55961">
    <property type="entry name" value="Bet v1-like"/>
    <property type="match status" value="1"/>
</dbReference>
<evidence type="ECO:0000313" key="4">
    <source>
        <dbReference type="Proteomes" id="UP000284824"/>
    </source>
</evidence>
<dbReference type="EMBL" id="SAUN01000001">
    <property type="protein sequence ID" value="RVX47743.1"/>
    <property type="molecule type" value="Genomic_DNA"/>
</dbReference>
<protein>
    <submittedName>
        <fullName evidence="3">Uncharacterized protein YndB with AHSA1/START domain</fullName>
    </submittedName>
</protein>
<proteinExistence type="inferred from homology"/>
<keyword evidence="4" id="KW-1185">Reference proteome</keyword>
<dbReference type="InterPro" id="IPR023393">
    <property type="entry name" value="START-like_dom_sf"/>
</dbReference>
<dbReference type="AlphaFoldDB" id="A0A438MPG7"/>
<feature type="domain" description="Activator of Hsp90 ATPase homologue 1/2-like C-terminal" evidence="2">
    <location>
        <begin position="14"/>
        <end position="139"/>
    </location>
</feature>
<sequence length="148" mass="16552">MSQTADYAFTRVFDAPLGLVWAAWTEPERFSQWFGPRMMATPVGRLTLDAWPGGVWRATLMGDEGFEVTVDGTYREVRKPVRLVFTTGDPDEPGDGPASVVTIDFADVDGKTEMRFHQHGVNVELTGWMEFFDRLAEHLTAASERPPA</sequence>
<dbReference type="RefSeq" id="WP_127940134.1">
    <property type="nucleotide sequence ID" value="NZ_SAUN01000001.1"/>
</dbReference>
<gene>
    <name evidence="3" type="ORF">EDD27_10692</name>
</gene>
<evidence type="ECO:0000256" key="1">
    <source>
        <dbReference type="ARBA" id="ARBA00006817"/>
    </source>
</evidence>
<name>A0A438MPG7_9ACTN</name>
<evidence type="ECO:0000313" key="3">
    <source>
        <dbReference type="EMBL" id="RVX47743.1"/>
    </source>
</evidence>
<dbReference type="OrthoDB" id="3365660at2"/>
<dbReference type="CDD" id="cd07814">
    <property type="entry name" value="SRPBCC_CalC_Aha1-like"/>
    <property type="match status" value="1"/>
</dbReference>